<dbReference type="InterPro" id="IPR036291">
    <property type="entry name" value="NAD(P)-bd_dom_sf"/>
</dbReference>
<evidence type="ECO:0000256" key="2">
    <source>
        <dbReference type="ARBA" id="ARBA00022723"/>
    </source>
</evidence>
<keyword evidence="4" id="KW-0560">Oxidoreductase</keyword>
<evidence type="ECO:0000256" key="4">
    <source>
        <dbReference type="ARBA" id="ARBA00023002"/>
    </source>
</evidence>
<evidence type="ECO:0000313" key="7">
    <source>
        <dbReference type="EMBL" id="CAK7907498.1"/>
    </source>
</evidence>
<dbReference type="AlphaFoldDB" id="A0AAV1TAJ0"/>
<dbReference type="PANTHER" id="PTHR42940">
    <property type="entry name" value="ALCOHOL DEHYDROGENASE 1-RELATED"/>
    <property type="match status" value="1"/>
</dbReference>
<comment type="caution">
    <text evidence="7">The sequence shown here is derived from an EMBL/GenBank/DDBJ whole genome shotgun (WGS) entry which is preliminary data.</text>
</comment>
<organism evidence="7 8">
    <name type="scientific">Peronospora matthiolae</name>
    <dbReference type="NCBI Taxonomy" id="2874970"/>
    <lineage>
        <taxon>Eukaryota</taxon>
        <taxon>Sar</taxon>
        <taxon>Stramenopiles</taxon>
        <taxon>Oomycota</taxon>
        <taxon>Peronosporomycetes</taxon>
        <taxon>Peronosporales</taxon>
        <taxon>Peronosporaceae</taxon>
        <taxon>Peronospora</taxon>
    </lineage>
</organism>
<dbReference type="Gene3D" id="3.40.50.720">
    <property type="entry name" value="NAD(P)-binding Rossmann-like Domain"/>
    <property type="match status" value="1"/>
</dbReference>
<dbReference type="GO" id="GO:0004022">
    <property type="term" value="F:alcohol dehydrogenase (NAD+) activity"/>
    <property type="evidence" value="ECO:0007669"/>
    <property type="project" value="TreeGrafter"/>
</dbReference>
<comment type="cofactor">
    <cofactor evidence="1">
        <name>Zn(2+)</name>
        <dbReference type="ChEBI" id="CHEBI:29105"/>
    </cofactor>
</comment>
<dbReference type="SUPFAM" id="SSF51735">
    <property type="entry name" value="NAD(P)-binding Rossmann-fold domains"/>
    <property type="match status" value="1"/>
</dbReference>
<evidence type="ECO:0000313" key="8">
    <source>
        <dbReference type="Proteomes" id="UP001162060"/>
    </source>
</evidence>
<dbReference type="GO" id="GO:0046872">
    <property type="term" value="F:metal ion binding"/>
    <property type="evidence" value="ECO:0007669"/>
    <property type="project" value="UniProtKB-KW"/>
</dbReference>
<gene>
    <name evidence="7" type="ORF">PM001_LOCUS3547</name>
</gene>
<evidence type="ECO:0000256" key="1">
    <source>
        <dbReference type="ARBA" id="ARBA00001947"/>
    </source>
</evidence>
<dbReference type="EMBL" id="CAKLBY020000032">
    <property type="protein sequence ID" value="CAK7907498.1"/>
    <property type="molecule type" value="Genomic_DNA"/>
</dbReference>
<proteinExistence type="predicted"/>
<name>A0AAV1TAJ0_9STRA</name>
<dbReference type="PANTHER" id="PTHR42940:SF3">
    <property type="entry name" value="ALCOHOL DEHYDROGENASE 1-RELATED"/>
    <property type="match status" value="1"/>
</dbReference>
<accession>A0AAV1TAJ0</accession>
<protein>
    <recommendedName>
        <fullName evidence="6">Alcohol dehydrogenase-like C-terminal domain-containing protein</fullName>
    </recommendedName>
</protein>
<evidence type="ECO:0000259" key="6">
    <source>
        <dbReference type="Pfam" id="PF00107"/>
    </source>
</evidence>
<sequence length="105" mass="11231">MGYKVVAIDSGKDKRALVQSYGVKHFIDYTTQDVVEQVRAATSGQGAHAVACGCWVNGGVQGRPPVPPVLGGRWLQWGVPKDAAIEAPLSLMISLELRIDGLVRC</sequence>
<evidence type="ECO:0000256" key="3">
    <source>
        <dbReference type="ARBA" id="ARBA00022833"/>
    </source>
</evidence>
<keyword evidence="2" id="KW-0479">Metal-binding</keyword>
<dbReference type="GO" id="GO:0005737">
    <property type="term" value="C:cytoplasm"/>
    <property type="evidence" value="ECO:0007669"/>
    <property type="project" value="TreeGrafter"/>
</dbReference>
<dbReference type="InterPro" id="IPR013149">
    <property type="entry name" value="ADH-like_C"/>
</dbReference>
<dbReference type="Pfam" id="PF00107">
    <property type="entry name" value="ADH_zinc_N"/>
    <property type="match status" value="1"/>
</dbReference>
<keyword evidence="3" id="KW-0862">Zinc</keyword>
<feature type="domain" description="Alcohol dehydrogenase-like C-terminal" evidence="6">
    <location>
        <begin position="1"/>
        <end position="50"/>
    </location>
</feature>
<evidence type="ECO:0000256" key="5">
    <source>
        <dbReference type="ARBA" id="ARBA00023027"/>
    </source>
</evidence>
<dbReference type="Proteomes" id="UP001162060">
    <property type="component" value="Unassembled WGS sequence"/>
</dbReference>
<keyword evidence="5" id="KW-0520">NAD</keyword>
<reference evidence="7" key="1">
    <citation type="submission" date="2024-01" db="EMBL/GenBank/DDBJ databases">
        <authorList>
            <person name="Webb A."/>
        </authorList>
    </citation>
    <scope>NUCLEOTIDE SEQUENCE</scope>
    <source>
        <strain evidence="7">Pm1</strain>
    </source>
</reference>